<evidence type="ECO:0000259" key="5">
    <source>
        <dbReference type="PROSITE" id="PS50931"/>
    </source>
</evidence>
<evidence type="ECO:0000256" key="2">
    <source>
        <dbReference type="ARBA" id="ARBA00023015"/>
    </source>
</evidence>
<dbReference type="CDD" id="cd08422">
    <property type="entry name" value="PBP2_CrgA_like"/>
    <property type="match status" value="1"/>
</dbReference>
<dbReference type="Pfam" id="PF00126">
    <property type="entry name" value="HTH_1"/>
    <property type="match status" value="1"/>
</dbReference>
<dbReference type="PANTHER" id="PTHR30537:SF5">
    <property type="entry name" value="HTH-TYPE TRANSCRIPTIONAL ACTIVATOR TTDR-RELATED"/>
    <property type="match status" value="1"/>
</dbReference>
<dbReference type="InterPro" id="IPR005119">
    <property type="entry name" value="LysR_subst-bd"/>
</dbReference>
<dbReference type="Proteomes" id="UP001596353">
    <property type="component" value="Unassembled WGS sequence"/>
</dbReference>
<dbReference type="Gene3D" id="1.10.10.10">
    <property type="entry name" value="Winged helix-like DNA-binding domain superfamily/Winged helix DNA-binding domain"/>
    <property type="match status" value="1"/>
</dbReference>
<comment type="similarity">
    <text evidence="1">Belongs to the LysR transcriptional regulatory family.</text>
</comment>
<dbReference type="PROSITE" id="PS50931">
    <property type="entry name" value="HTH_LYSR"/>
    <property type="match status" value="1"/>
</dbReference>
<dbReference type="SUPFAM" id="SSF46785">
    <property type="entry name" value="Winged helix' DNA-binding domain"/>
    <property type="match status" value="1"/>
</dbReference>
<evidence type="ECO:0000313" key="7">
    <source>
        <dbReference type="Proteomes" id="UP001596353"/>
    </source>
</evidence>
<accession>A0ABW2B6W8</accession>
<dbReference type="InterPro" id="IPR036388">
    <property type="entry name" value="WH-like_DNA-bd_sf"/>
</dbReference>
<dbReference type="InterPro" id="IPR036390">
    <property type="entry name" value="WH_DNA-bd_sf"/>
</dbReference>
<keyword evidence="7" id="KW-1185">Reference proteome</keyword>
<evidence type="ECO:0000256" key="1">
    <source>
        <dbReference type="ARBA" id="ARBA00009437"/>
    </source>
</evidence>
<dbReference type="EMBL" id="JBHSWG010000001">
    <property type="protein sequence ID" value="MFC6760946.1"/>
    <property type="molecule type" value="Genomic_DNA"/>
</dbReference>
<sequence>MDKLKAMELFVATADTGSFSEAGRRHGLSPASVSRHVNDLEGALGVALLHRSTRALGLTEGGETYLRDAREVLASVKAADTAVTARQEQIGGVLRVHSRTMFGVSVLAPLQSVFQGLHPDLIVELHLSEYPARLREDNFDLDFRIAPPQERGLVRRRLFQSRRILVAAPSYLASRAQVATPQDIMKHDCLAYWKSHEPVYWRFRGPQGEVELNVPVRFMSNNGLVLLEMVRAGRGIALLDEYTVAEDLAAGRLLELLPDLQVTNTTFDEGIFVTYLQTPFVPAKLRLYVDFVVAHWESAGRTIRQPSS</sequence>
<evidence type="ECO:0000313" key="6">
    <source>
        <dbReference type="EMBL" id="MFC6760946.1"/>
    </source>
</evidence>
<gene>
    <name evidence="6" type="ORF">ACFQFQ_17970</name>
</gene>
<proteinExistence type="inferred from homology"/>
<evidence type="ECO:0000256" key="3">
    <source>
        <dbReference type="ARBA" id="ARBA00023125"/>
    </source>
</evidence>
<reference evidence="7" key="1">
    <citation type="journal article" date="2019" name="Int. J. Syst. Evol. Microbiol.">
        <title>The Global Catalogue of Microorganisms (GCM) 10K type strain sequencing project: providing services to taxonomists for standard genome sequencing and annotation.</title>
        <authorList>
            <consortium name="The Broad Institute Genomics Platform"/>
            <consortium name="The Broad Institute Genome Sequencing Center for Infectious Disease"/>
            <person name="Wu L."/>
            <person name="Ma J."/>
        </authorList>
    </citation>
    <scope>NUCLEOTIDE SEQUENCE [LARGE SCALE GENOMIC DNA]</scope>
    <source>
        <strain evidence="7">CCUG 66188</strain>
    </source>
</reference>
<name>A0ABW2B6W8_9RHOB</name>
<organism evidence="6 7">
    <name type="scientific">Sulfitobacter porphyrae</name>
    <dbReference type="NCBI Taxonomy" id="1246864"/>
    <lineage>
        <taxon>Bacteria</taxon>
        <taxon>Pseudomonadati</taxon>
        <taxon>Pseudomonadota</taxon>
        <taxon>Alphaproteobacteria</taxon>
        <taxon>Rhodobacterales</taxon>
        <taxon>Roseobacteraceae</taxon>
        <taxon>Sulfitobacter</taxon>
    </lineage>
</organism>
<keyword evidence="4" id="KW-0804">Transcription</keyword>
<feature type="domain" description="HTH lysR-type" evidence="5">
    <location>
        <begin position="1"/>
        <end position="59"/>
    </location>
</feature>
<comment type="caution">
    <text evidence="6">The sequence shown here is derived from an EMBL/GenBank/DDBJ whole genome shotgun (WGS) entry which is preliminary data.</text>
</comment>
<dbReference type="PANTHER" id="PTHR30537">
    <property type="entry name" value="HTH-TYPE TRANSCRIPTIONAL REGULATOR"/>
    <property type="match status" value="1"/>
</dbReference>
<evidence type="ECO:0000256" key="4">
    <source>
        <dbReference type="ARBA" id="ARBA00023163"/>
    </source>
</evidence>
<dbReference type="Pfam" id="PF03466">
    <property type="entry name" value="LysR_substrate"/>
    <property type="match status" value="1"/>
</dbReference>
<keyword evidence="3" id="KW-0238">DNA-binding</keyword>
<keyword evidence="2" id="KW-0805">Transcription regulation</keyword>
<dbReference type="SUPFAM" id="SSF53850">
    <property type="entry name" value="Periplasmic binding protein-like II"/>
    <property type="match status" value="1"/>
</dbReference>
<dbReference type="InterPro" id="IPR058163">
    <property type="entry name" value="LysR-type_TF_proteobact-type"/>
</dbReference>
<dbReference type="InterPro" id="IPR000847">
    <property type="entry name" value="LysR_HTH_N"/>
</dbReference>
<dbReference type="Gene3D" id="3.40.190.290">
    <property type="match status" value="1"/>
</dbReference>
<protein>
    <submittedName>
        <fullName evidence="6">LysR family transcriptional regulator</fullName>
    </submittedName>
</protein>